<evidence type="ECO:0000313" key="10">
    <source>
        <dbReference type="Proteomes" id="UP000018227"/>
    </source>
</evidence>
<organism evidence="9 10">
    <name type="scientific">Catonella morbi ATCC 51271</name>
    <dbReference type="NCBI Taxonomy" id="592026"/>
    <lineage>
        <taxon>Bacteria</taxon>
        <taxon>Bacillati</taxon>
        <taxon>Bacillota</taxon>
        <taxon>Clostridia</taxon>
        <taxon>Lachnospirales</taxon>
        <taxon>Lachnospiraceae</taxon>
        <taxon>Catonella</taxon>
    </lineage>
</organism>
<feature type="transmembrane region" description="Helical" evidence="7">
    <location>
        <begin position="1066"/>
        <end position="1087"/>
    </location>
</feature>
<evidence type="ECO:0000313" key="9">
    <source>
        <dbReference type="EMBL" id="ESL03578.1"/>
    </source>
</evidence>
<dbReference type="HOGENOM" id="CLU_005531_0_0_9"/>
<dbReference type="Pfam" id="PF02687">
    <property type="entry name" value="FtsX"/>
    <property type="match status" value="2"/>
</dbReference>
<comment type="caution">
    <text evidence="9">The sequence shown here is derived from an EMBL/GenBank/DDBJ whole genome shotgun (WGS) entry which is preliminary data.</text>
</comment>
<name>V2Y3R6_9FIRM</name>
<keyword evidence="10" id="KW-1185">Reference proteome</keyword>
<evidence type="ECO:0000259" key="8">
    <source>
        <dbReference type="Pfam" id="PF02687"/>
    </source>
</evidence>
<feature type="region of interest" description="Disordered" evidence="6">
    <location>
        <begin position="481"/>
        <end position="500"/>
    </location>
</feature>
<dbReference type="PANTHER" id="PTHR30287:SF1">
    <property type="entry name" value="INNER MEMBRANE PROTEIN"/>
    <property type="match status" value="1"/>
</dbReference>
<dbReference type="PANTHER" id="PTHR30287">
    <property type="entry name" value="MEMBRANE COMPONENT OF PREDICTED ABC SUPERFAMILY METABOLITE UPTAKE TRANSPORTER"/>
    <property type="match status" value="1"/>
</dbReference>
<protein>
    <submittedName>
        <fullName evidence="9">Efflux ABC transporter, permease protein</fullName>
    </submittedName>
</protein>
<dbReference type="eggNOG" id="COG1511">
    <property type="taxonomic scope" value="Bacteria"/>
</dbReference>
<accession>V2Y3R6</accession>
<evidence type="ECO:0000256" key="5">
    <source>
        <dbReference type="ARBA" id="ARBA00023136"/>
    </source>
</evidence>
<feature type="domain" description="ABC3 transporter permease C-terminal" evidence="8">
    <location>
        <begin position="1016"/>
        <end position="1132"/>
    </location>
</feature>
<dbReference type="RefSeq" id="WP_023354170.1">
    <property type="nucleotide sequence ID" value="NZ_KI535367.1"/>
</dbReference>
<comment type="subcellular location">
    <subcellularLocation>
        <location evidence="1">Cell membrane</location>
        <topology evidence="1">Multi-pass membrane protein</topology>
    </subcellularLocation>
</comment>
<keyword evidence="4 7" id="KW-1133">Transmembrane helix</keyword>
<feature type="transmembrane region" description="Helical" evidence="7">
    <location>
        <begin position="780"/>
        <end position="800"/>
    </location>
</feature>
<feature type="transmembrane region" description="Helical" evidence="7">
    <location>
        <begin position="1107"/>
        <end position="1129"/>
    </location>
</feature>
<proteinExistence type="predicted"/>
<evidence type="ECO:0000256" key="6">
    <source>
        <dbReference type="SAM" id="MobiDB-lite"/>
    </source>
</evidence>
<feature type="transmembrane region" description="Helical" evidence="7">
    <location>
        <begin position="20"/>
        <end position="37"/>
    </location>
</feature>
<evidence type="ECO:0000256" key="7">
    <source>
        <dbReference type="SAM" id="Phobius"/>
    </source>
</evidence>
<dbReference type="InterPro" id="IPR038766">
    <property type="entry name" value="Membrane_comp_ABC_pdt"/>
</dbReference>
<feature type="domain" description="ABC3 transporter permease C-terminal" evidence="8">
    <location>
        <begin position="612"/>
        <end position="727"/>
    </location>
</feature>
<feature type="transmembrane region" description="Helical" evidence="7">
    <location>
        <begin position="658"/>
        <end position="677"/>
    </location>
</feature>
<evidence type="ECO:0000256" key="3">
    <source>
        <dbReference type="ARBA" id="ARBA00022692"/>
    </source>
</evidence>
<gene>
    <name evidence="9" type="ORF">GCWU0000282_001290</name>
</gene>
<dbReference type="AlphaFoldDB" id="V2Y3R6"/>
<dbReference type="eggNOG" id="COG0577">
    <property type="taxonomic scope" value="Bacteria"/>
</dbReference>
<feature type="compositionally biased region" description="Basic and acidic residues" evidence="6">
    <location>
        <begin position="324"/>
        <end position="352"/>
    </location>
</feature>
<dbReference type="SUPFAM" id="SSF57997">
    <property type="entry name" value="Tropomyosin"/>
    <property type="match status" value="1"/>
</dbReference>
<feature type="transmembrane region" description="Helical" evidence="7">
    <location>
        <begin position="610"/>
        <end position="631"/>
    </location>
</feature>
<dbReference type="InterPro" id="IPR003838">
    <property type="entry name" value="ABC3_permease_C"/>
</dbReference>
<dbReference type="GO" id="GO:0005886">
    <property type="term" value="C:plasma membrane"/>
    <property type="evidence" value="ECO:0007669"/>
    <property type="project" value="UniProtKB-SubCell"/>
</dbReference>
<reference evidence="9 10" key="1">
    <citation type="submission" date="2013-06" db="EMBL/GenBank/DDBJ databases">
        <authorList>
            <person name="Weinstock G."/>
            <person name="Sodergren E."/>
            <person name="Clifton S."/>
            <person name="Fulton L."/>
            <person name="Fulton B."/>
            <person name="Courtney L."/>
            <person name="Fronick C."/>
            <person name="Harrison M."/>
            <person name="Strong C."/>
            <person name="Farmer C."/>
            <person name="Delahaunty K."/>
            <person name="Markovic C."/>
            <person name="Hall O."/>
            <person name="Minx P."/>
            <person name="Tomlinson C."/>
            <person name="Mitreva M."/>
            <person name="Nelson J."/>
            <person name="Hou S."/>
            <person name="Wollam A."/>
            <person name="Pepin K.H."/>
            <person name="Johnson M."/>
            <person name="Bhonagiri V."/>
            <person name="Nash W.E."/>
            <person name="Warren W."/>
            <person name="Chinwalla A."/>
            <person name="Mardis E.R."/>
            <person name="Wilson R.K."/>
        </authorList>
    </citation>
    <scope>NUCLEOTIDE SEQUENCE [LARGE SCALE GENOMIC DNA]</scope>
    <source>
        <strain evidence="9 10">ATCC 51271</strain>
    </source>
</reference>
<sequence length="1142" mass="127990">MKNKLAVDFFREIARNFGRFISIFFIIMLGTAFFAGLRSSGSDMRISADKFYDDTGLMDFKIFSTLGLTDEDLADIRKIKGVELVEGGQTKDVVLSTQKAEAVIKLIGFSEKINKPYITEGRLPEKNDECLVDTQIFWFEDYKIGDKITVSSDDDSDLSSDLKNVTYTITGFCHLPYYQEKVRGTSSVGDGSVDAFLMIPKENFKSDIYTEAYVTAKDVRGLITYSKAYEDKIKVVKDDIKGLEAKVNSRRYEEVKAEAEKKLKEAETKLEDGEKKLSDAKKKIDNSKKKIKTGEKKLAKEEKKIKDGESKLADGRNELIKAKSKLKDGEKKLESSENLLKDKEKELKEGEKQYNSGLAKLNKAKNKLDEGENKYKTGLSKYNEGLAEYEKNLEAYEEGLNSYTEAKAKLDLAEQAGMAPPEAKARLEGEKAALDAAKLKLDEAKTTLSETEKTLEASKAKLEEGKAEIAKNEKELEAAKEKLESGRKELEKGKVTVKDKKAELESGRKEIWENENKLTKSEKELSDGKAELAKAKEKLEKNKEKLEKAENKYEKELPKANKKLEKGRKKLTKAKRDVADIKEPDFYVLDRNMMEGYVSFKQNAERMDSLGNVFPVIFFLVAALVSLTAMTRMVDENRMSMGILKALGYRSSAISGKYLAYALLATVSGGIIGIAIGERFLPLLIIKSYGTLFTGVPYCMTPINYEQAFLALLAATASTVAATLFSALSQLLENPASLMRPLPPSSGRRVLLERAGFIWKRLNFTGKATVRNLARYKKRLIMTVVGIGGCMGLLLVGFGLNDSINEIAKKQYIKIFTYDASMTLNSKSNETEKEEVLKAAANYTGVDETIRIKSLAVDLTHGENIRSTNLFIPEDTKKIKDFLTLKKRTTGAEYAFPAGDGAYISEKTAKMLDVKEGDSVNITGDGKKQVSVKIDKIVENYVLHYLFLSPELYKKLYGEEPEYNTLYLKFNREKVAEQDLGSKLLSYAGCSGVMFVDELEENIDRMLKVLDLVTLVLILAAGLLAFVVLYNLNSINILERKREIATLKVLGFYDNEVAQYVYRENILLTLFGIIAGLVFGTILHQYVIVTVEVDLMMFGRTISLTSYIMSSLITVGFSVLVNWAMYFMLKKIDMTTSLKSVE</sequence>
<keyword evidence="5 7" id="KW-0472">Membrane</keyword>
<feature type="transmembrane region" description="Helical" evidence="7">
    <location>
        <begin position="709"/>
        <end position="732"/>
    </location>
</feature>
<keyword evidence="2" id="KW-1003">Cell membrane</keyword>
<feature type="transmembrane region" description="Helical" evidence="7">
    <location>
        <begin position="1012"/>
        <end position="1032"/>
    </location>
</feature>
<evidence type="ECO:0000256" key="2">
    <source>
        <dbReference type="ARBA" id="ARBA00022475"/>
    </source>
</evidence>
<dbReference type="Proteomes" id="UP000018227">
    <property type="component" value="Unassembled WGS sequence"/>
</dbReference>
<evidence type="ECO:0000256" key="4">
    <source>
        <dbReference type="ARBA" id="ARBA00022989"/>
    </source>
</evidence>
<dbReference type="OrthoDB" id="5137249at2"/>
<evidence type="ECO:0000256" key="1">
    <source>
        <dbReference type="ARBA" id="ARBA00004651"/>
    </source>
</evidence>
<feature type="region of interest" description="Disordered" evidence="6">
    <location>
        <begin position="324"/>
        <end position="353"/>
    </location>
</feature>
<keyword evidence="3 7" id="KW-0812">Transmembrane</keyword>
<dbReference type="EMBL" id="ACIL03000009">
    <property type="protein sequence ID" value="ESL03578.1"/>
    <property type="molecule type" value="Genomic_DNA"/>
</dbReference>
<dbReference type="Gene3D" id="1.20.120.330">
    <property type="entry name" value="Nucleotidyltransferases domain 2"/>
    <property type="match status" value="1"/>
</dbReference>
<dbReference type="STRING" id="592026.GCWU0000282_001290"/>